<dbReference type="RefSeq" id="WP_069157707.1">
    <property type="nucleotide sequence ID" value="NZ_JAYAZY010000013.1"/>
</dbReference>
<dbReference type="EMBL" id="MCGI01000003">
    <property type="protein sequence ID" value="ODM11010.1"/>
    <property type="molecule type" value="Genomic_DNA"/>
</dbReference>
<dbReference type="PROSITE" id="PS00018">
    <property type="entry name" value="EF_HAND_1"/>
    <property type="match status" value="1"/>
</dbReference>
<evidence type="ECO:0000313" key="2">
    <source>
        <dbReference type="Proteomes" id="UP000095003"/>
    </source>
</evidence>
<dbReference type="AlphaFoldDB" id="A0A1E3AQP6"/>
<name>A0A1E3AQP6_9FIRM</name>
<dbReference type="Proteomes" id="UP000095003">
    <property type="component" value="Unassembled WGS sequence"/>
</dbReference>
<evidence type="ECO:0000313" key="1">
    <source>
        <dbReference type="EMBL" id="ODM11010.1"/>
    </source>
</evidence>
<dbReference type="InterPro" id="IPR018247">
    <property type="entry name" value="EF_Hand_1_Ca_BS"/>
</dbReference>
<gene>
    <name evidence="1" type="ORF">BEH84_03439</name>
</gene>
<sequence length="198" mass="22606">MMGMRAKKNCMAMLLIVGGIVAVFLAHRKVAEKITEEEYQRFLDGEVPAMKENGKTYFLEDLFGEDVSDVETFLSDIDGDGVKELHIRNGIYYILKEKKGKLTILYEGTAIYDEPVEAMSGILYYREGGAPYNEAYYFTRFEKDGTMVKGPTYQCYDSDGDGEIGVEDLYLKDGVEQDRTAWEKETEIYRAIKNERGL</sequence>
<evidence type="ECO:0008006" key="3">
    <source>
        <dbReference type="Google" id="ProtNLM"/>
    </source>
</evidence>
<proteinExistence type="predicted"/>
<protein>
    <recommendedName>
        <fullName evidence="3">EF-hand domain-containing protein</fullName>
    </recommendedName>
</protein>
<reference evidence="1 2" key="1">
    <citation type="submission" date="2016-07" db="EMBL/GenBank/DDBJ databases">
        <title>Characterization of isolates of Eisenbergiella tayi derived from blood cultures, using whole genome sequencing.</title>
        <authorList>
            <person name="Burdz T."/>
            <person name="Wiebe D."/>
            <person name="Huynh C."/>
            <person name="Bernard K."/>
        </authorList>
    </citation>
    <scope>NUCLEOTIDE SEQUENCE [LARGE SCALE GENOMIC DNA]</scope>
    <source>
        <strain evidence="1 2">NML 120489</strain>
    </source>
</reference>
<accession>A0A1E3AQP6</accession>
<comment type="caution">
    <text evidence="1">The sequence shown here is derived from an EMBL/GenBank/DDBJ whole genome shotgun (WGS) entry which is preliminary data.</text>
</comment>
<organism evidence="1 2">
    <name type="scientific">Eisenbergiella tayi</name>
    <dbReference type="NCBI Taxonomy" id="1432052"/>
    <lineage>
        <taxon>Bacteria</taxon>
        <taxon>Bacillati</taxon>
        <taxon>Bacillota</taxon>
        <taxon>Clostridia</taxon>
        <taxon>Lachnospirales</taxon>
        <taxon>Lachnospiraceae</taxon>
        <taxon>Eisenbergiella</taxon>
    </lineage>
</organism>